<keyword evidence="4 9" id="KW-0812">Transmembrane</keyword>
<evidence type="ECO:0000256" key="10">
    <source>
        <dbReference type="HAMAP-Rule" id="MF_01464"/>
    </source>
</evidence>
<evidence type="ECO:0000259" key="13">
    <source>
        <dbReference type="Pfam" id="PF22599"/>
    </source>
</evidence>
<dbReference type="GO" id="GO:0005886">
    <property type="term" value="C:plasma membrane"/>
    <property type="evidence" value="ECO:0007669"/>
    <property type="project" value="UniProtKB-SubCell"/>
</dbReference>
<feature type="domain" description="Protein translocase subunit SecDF P1" evidence="12">
    <location>
        <begin position="188"/>
        <end position="244"/>
    </location>
</feature>
<evidence type="ECO:0000259" key="11">
    <source>
        <dbReference type="Pfam" id="PF02355"/>
    </source>
</evidence>
<feature type="domain" description="SecDF P1 head subdomain" evidence="13">
    <location>
        <begin position="383"/>
        <end position="480"/>
    </location>
</feature>
<comment type="function">
    <text evidence="9">Part of the Sec protein translocase complex. Interacts with the SecYEG preprotein conducting channel. SecDF uses the proton motive force (PMF) to complete protein translocation after the ATP-dependent function of SecA.</text>
</comment>
<keyword evidence="5 9" id="KW-0653">Protein transport</keyword>
<comment type="subcellular location">
    <subcellularLocation>
        <location evidence="1 9">Cell membrane</location>
        <topology evidence="1 9">Multi-pass membrane protein</topology>
    </subcellularLocation>
</comment>
<dbReference type="NCBIfam" id="TIGR00966">
    <property type="entry name" value="transloc_SecF"/>
    <property type="match status" value="1"/>
</dbReference>
<dbReference type="InterPro" id="IPR022645">
    <property type="entry name" value="SecD/SecF_bac"/>
</dbReference>
<feature type="transmembrane region" description="Helical" evidence="9">
    <location>
        <begin position="597"/>
        <end position="619"/>
    </location>
</feature>
<comment type="caution">
    <text evidence="9">Lacks conserved residue(s) required for the propagation of feature annotation.</text>
</comment>
<evidence type="ECO:0000256" key="1">
    <source>
        <dbReference type="ARBA" id="ARBA00004651"/>
    </source>
</evidence>
<feature type="transmembrane region" description="Helical" evidence="9">
    <location>
        <begin position="817"/>
        <end position="834"/>
    </location>
</feature>
<comment type="caution">
    <text evidence="14">The sequence shown here is derived from an EMBL/GenBank/DDBJ whole genome shotgun (WGS) entry which is preliminary data.</text>
</comment>
<evidence type="ECO:0000256" key="6">
    <source>
        <dbReference type="ARBA" id="ARBA00022989"/>
    </source>
</evidence>
<feature type="transmembrane region" description="Helical" evidence="9">
    <location>
        <begin position="684"/>
        <end position="704"/>
    </location>
</feature>
<dbReference type="GO" id="GO:0065002">
    <property type="term" value="P:intracellular protein transmembrane transport"/>
    <property type="evidence" value="ECO:0007669"/>
    <property type="project" value="UniProtKB-UniRule"/>
</dbReference>
<feature type="transmembrane region" description="Helical" evidence="9">
    <location>
        <begin position="951"/>
        <end position="975"/>
    </location>
</feature>
<dbReference type="GO" id="GO:0043952">
    <property type="term" value="P:protein transport by the Sec complex"/>
    <property type="evidence" value="ECO:0007669"/>
    <property type="project" value="UniProtKB-UniRule"/>
</dbReference>
<proteinExistence type="inferred from homology"/>
<dbReference type="GO" id="GO:0006605">
    <property type="term" value="P:protein targeting"/>
    <property type="evidence" value="ECO:0007669"/>
    <property type="project" value="UniProtKB-UniRule"/>
</dbReference>
<dbReference type="EMBL" id="QKZK01000001">
    <property type="protein sequence ID" value="PZX20663.1"/>
    <property type="molecule type" value="Genomic_DNA"/>
</dbReference>
<keyword evidence="8 9" id="KW-0472">Membrane</keyword>
<protein>
    <recommendedName>
        <fullName evidence="9 10">Multifunctional fusion protein</fullName>
    </recommendedName>
    <domain>
        <recommendedName>
            <fullName evidence="9">Protein translocase subunit SecD</fullName>
        </recommendedName>
    </domain>
    <domain>
        <recommendedName>
            <fullName evidence="10">Protein-export membrane protein SecF</fullName>
        </recommendedName>
    </domain>
</protein>
<dbReference type="AlphaFoldDB" id="A0A2W7NM80"/>
<reference evidence="14 15" key="1">
    <citation type="submission" date="2018-06" db="EMBL/GenBank/DDBJ databases">
        <title>Genomic Encyclopedia of Archaeal and Bacterial Type Strains, Phase II (KMG-II): from individual species to whole genera.</title>
        <authorList>
            <person name="Goeker M."/>
        </authorList>
    </citation>
    <scope>NUCLEOTIDE SEQUENCE [LARGE SCALE GENOMIC DNA]</scope>
    <source>
        <strain evidence="14 15">DSM 6779</strain>
    </source>
</reference>
<evidence type="ECO:0000259" key="12">
    <source>
        <dbReference type="Pfam" id="PF21760"/>
    </source>
</evidence>
<evidence type="ECO:0000256" key="8">
    <source>
        <dbReference type="ARBA" id="ARBA00023136"/>
    </source>
</evidence>
<name>A0A2W7NM80_9BACT</name>
<dbReference type="NCBIfam" id="NF009585">
    <property type="entry name" value="PRK13024.1-5"/>
    <property type="match status" value="1"/>
</dbReference>
<dbReference type="InterPro" id="IPR048634">
    <property type="entry name" value="SecD_SecF_C"/>
</dbReference>
<dbReference type="OrthoDB" id="9805019at2"/>
<dbReference type="NCBIfam" id="TIGR01129">
    <property type="entry name" value="secD"/>
    <property type="match status" value="1"/>
</dbReference>
<dbReference type="PRINTS" id="PR01755">
    <property type="entry name" value="SECFTRNLCASE"/>
</dbReference>
<comment type="subunit">
    <text evidence="9">Forms a complex with SecF. Part of the essential Sec protein translocation apparatus which comprises SecA, SecYEG and auxiliary proteins SecDF. Other proteins may also be involved.</text>
</comment>
<dbReference type="Pfam" id="PF22599">
    <property type="entry name" value="SecDF_P1_head"/>
    <property type="match status" value="1"/>
</dbReference>
<evidence type="ECO:0000256" key="9">
    <source>
        <dbReference type="HAMAP-Rule" id="MF_01463"/>
    </source>
</evidence>
<feature type="domain" description="Protein export membrane protein SecD/SecF C-terminal" evidence="11">
    <location>
        <begin position="483"/>
        <end position="651"/>
    </location>
</feature>
<evidence type="ECO:0000256" key="3">
    <source>
        <dbReference type="ARBA" id="ARBA00022475"/>
    </source>
</evidence>
<dbReference type="NCBIfam" id="TIGR00916">
    <property type="entry name" value="2A0604s01"/>
    <property type="match status" value="2"/>
</dbReference>
<evidence type="ECO:0000256" key="5">
    <source>
        <dbReference type="ARBA" id="ARBA00022927"/>
    </source>
</evidence>
<dbReference type="Gene3D" id="3.30.1360.200">
    <property type="match status" value="1"/>
</dbReference>
<dbReference type="Gene3D" id="3.30.70.3220">
    <property type="match status" value="1"/>
</dbReference>
<comment type="similarity">
    <text evidence="9">Belongs to the SecD/SecF family. SecD subfamily.</text>
</comment>
<evidence type="ECO:0000256" key="7">
    <source>
        <dbReference type="ARBA" id="ARBA00023010"/>
    </source>
</evidence>
<feature type="transmembrane region" description="Helical" evidence="9">
    <location>
        <begin position="502"/>
        <end position="519"/>
    </location>
</feature>
<dbReference type="InterPro" id="IPR022646">
    <property type="entry name" value="SecD/SecF_CS"/>
</dbReference>
<dbReference type="InterPro" id="IPR054384">
    <property type="entry name" value="SecDF_P1_head"/>
</dbReference>
<dbReference type="HAMAP" id="MF_01463_B">
    <property type="entry name" value="SecD_B"/>
    <property type="match status" value="1"/>
</dbReference>
<keyword evidence="15" id="KW-1185">Reference proteome</keyword>
<keyword evidence="3 9" id="KW-1003">Cell membrane</keyword>
<dbReference type="Gene3D" id="1.20.1640.10">
    <property type="entry name" value="Multidrug efflux transporter AcrB transmembrane domain"/>
    <property type="match status" value="2"/>
</dbReference>
<dbReference type="Pfam" id="PF07549">
    <property type="entry name" value="Sec_GG"/>
    <property type="match status" value="2"/>
</dbReference>
<dbReference type="InterPro" id="IPR022813">
    <property type="entry name" value="SecD/SecF_arch_bac"/>
</dbReference>
<evidence type="ECO:0000256" key="4">
    <source>
        <dbReference type="ARBA" id="ARBA00022692"/>
    </source>
</evidence>
<dbReference type="RefSeq" id="WP_111443833.1">
    <property type="nucleotide sequence ID" value="NZ_QKZK01000001.1"/>
</dbReference>
<keyword evidence="7 9" id="KW-0811">Translocation</keyword>
<dbReference type="Pfam" id="PF21760">
    <property type="entry name" value="SecD_1st"/>
    <property type="match status" value="1"/>
</dbReference>
<dbReference type="PANTHER" id="PTHR30081">
    <property type="entry name" value="PROTEIN-EXPORT MEMBRANE PROTEIN SEC"/>
    <property type="match status" value="1"/>
</dbReference>
<dbReference type="InterPro" id="IPR005665">
    <property type="entry name" value="SecF_bac"/>
</dbReference>
<dbReference type="GO" id="GO:0015450">
    <property type="term" value="F:protein-transporting ATPase activity"/>
    <property type="evidence" value="ECO:0007669"/>
    <property type="project" value="InterPro"/>
</dbReference>
<sequence>MQNKGAIRLFAILLAVVSLYQLLFTVATKRVESKALAYAQVAASGNSAMVPVKEAEYLDSVSGETALNLLVLKYTYKQCKEKEINFGLDLKGGMNLILEVKVSDIVKALANYNPDATFNTALRNAEIREKNSTSDFLTLFGEEFEKADPNAKLAAIFTTLDLKEKVNLGMSNAQVLSVLKEEAQSAIDNSFNILRTRIDRFGVTQPNIQKLEKAGRVLVELPGIKEPERVRKLLQGTASLEFWETYDNTEIYQYLMQADAFTREVASAAAPKDSTVAAKDSISADFSDFLAKDKADSTAQAGVKSLYSYLMPSQQGGPVVGMAIARDTSKVNAMLALVNGKDMLPRDLRLMWTVKPIQLDAKAKAKADESIFQLVAIKSVASDGRPPLEGDVITNARAESRQQGGFEVSMAMNASGAKTWARLTRANIGKSIAIVLDGYVYSFPTVNDEISGGRSSITGNFTVDEAQDLANILKSGKLPAPARIVEDTVVGPSLGKQAVNSGLMSFLGAFILVLLYMIFYYRRAGLVANVALIANVFFLIGVLASFGAVLTLPGLAGITLTLGMAVDANVIIYERIREELRAGKGVQLAVADGYKNAYSAILDGNVTTLLTAIILFVFGTGPIQGFATTLMIGIFTSLFTAIFISRIIFERMLDKNQEISFSSKTTANVLVNANFDFIGMRKKLYMLSGAVILVGIISIAVQGFNYGVDFSGGRNYVLRFNESVNTVDLQSKLTTQFDNQNVEVKVFGADNQVKVTTKYLIDADETTMNTDSIISHKLYAGSQDLLHGASYSDFNTNVLQSSQKVGPSISFDIKLQALWAVLFSLIGIFLYIFIRFKDWRFGLGGLVSLAHDTLFVLGIFSLLKNLMPFSMDLDSAFIAAILTVIGYSINDTVIVYDRIREYREIHPKWDLKALFNGAINSTLGRTMNTSLTTLFVLVVIFIFGGESIRGFVFALLIGIAVGTYSSIFIAAPIVYDAIMGRKNKQ</sequence>
<keyword evidence="2 9" id="KW-0813">Transport</keyword>
<evidence type="ECO:0000313" key="15">
    <source>
        <dbReference type="Proteomes" id="UP000249239"/>
    </source>
</evidence>
<dbReference type="Proteomes" id="UP000249239">
    <property type="component" value="Unassembled WGS sequence"/>
</dbReference>
<feature type="transmembrane region" description="Helical" evidence="9">
    <location>
        <begin position="526"/>
        <end position="549"/>
    </location>
</feature>
<feature type="transmembrane region" description="Helical" evidence="9">
    <location>
        <begin position="927"/>
        <end position="945"/>
    </location>
</feature>
<dbReference type="InterPro" id="IPR048631">
    <property type="entry name" value="SecD_1st"/>
</dbReference>
<dbReference type="InterPro" id="IPR055344">
    <property type="entry name" value="SecD_SecF_C_bact"/>
</dbReference>
<dbReference type="SUPFAM" id="SSF82866">
    <property type="entry name" value="Multidrug efflux transporter AcrB transmembrane domain"/>
    <property type="match status" value="2"/>
</dbReference>
<comment type="similarity">
    <text evidence="10">Belongs to the SecD/SecF family. SecF subfamily.</text>
</comment>
<dbReference type="Pfam" id="PF02355">
    <property type="entry name" value="SecD_SecF_C"/>
    <property type="match status" value="2"/>
</dbReference>
<feature type="transmembrane region" description="Helical" evidence="9">
    <location>
        <begin position="841"/>
        <end position="863"/>
    </location>
</feature>
<dbReference type="PANTHER" id="PTHR30081:SF1">
    <property type="entry name" value="PROTEIN TRANSLOCASE SUBUNIT SECD"/>
    <property type="match status" value="1"/>
</dbReference>
<organism evidence="14 15">
    <name type="scientific">Breznakibacter xylanolyticus</name>
    <dbReference type="NCBI Taxonomy" id="990"/>
    <lineage>
        <taxon>Bacteria</taxon>
        <taxon>Pseudomonadati</taxon>
        <taxon>Bacteroidota</taxon>
        <taxon>Bacteroidia</taxon>
        <taxon>Marinilabiliales</taxon>
        <taxon>Marinilabiliaceae</taxon>
        <taxon>Breznakibacter</taxon>
    </lineage>
</organism>
<gene>
    <name evidence="10" type="primary">secF</name>
    <name evidence="9" type="synonym">secD</name>
    <name evidence="14" type="ORF">LX69_00084</name>
</gene>
<feature type="transmembrane region" description="Helical" evidence="9">
    <location>
        <begin position="875"/>
        <end position="896"/>
    </location>
</feature>
<dbReference type="InterPro" id="IPR005791">
    <property type="entry name" value="SecD"/>
</dbReference>
<dbReference type="FunFam" id="1.20.1640.10:FF:000004">
    <property type="entry name" value="Protein translocase subunit SecD"/>
    <property type="match status" value="1"/>
</dbReference>
<feature type="transmembrane region" description="Helical" evidence="9">
    <location>
        <begin position="625"/>
        <end position="649"/>
    </location>
</feature>
<evidence type="ECO:0000313" key="14">
    <source>
        <dbReference type="EMBL" id="PZX20663.1"/>
    </source>
</evidence>
<evidence type="ECO:0000256" key="2">
    <source>
        <dbReference type="ARBA" id="ARBA00022448"/>
    </source>
</evidence>
<keyword evidence="6 9" id="KW-1133">Transmembrane helix</keyword>
<feature type="domain" description="Protein export membrane protein SecD/SecF C-terminal" evidence="11">
    <location>
        <begin position="799"/>
        <end position="976"/>
    </location>
</feature>
<comment type="subunit">
    <text evidence="10">Forms a complex with SecD. Part of the essential Sec protein translocation apparatus which comprises SecA, SecYEG and auxiliary proteins SecDF. Other proteins may also be involved.</text>
</comment>
<feature type="transmembrane region" description="Helical" evidence="9">
    <location>
        <begin position="555"/>
        <end position="576"/>
    </location>
</feature>
<accession>A0A2W7NM80</accession>
<dbReference type="HAMAP" id="MF_01464_B">
    <property type="entry name" value="SecF_B"/>
    <property type="match status" value="1"/>
</dbReference>